<evidence type="ECO:0000256" key="5">
    <source>
        <dbReference type="ARBA" id="ARBA00023319"/>
    </source>
</evidence>
<evidence type="ECO:0000259" key="6">
    <source>
        <dbReference type="PROSITE" id="PS50835"/>
    </source>
</evidence>
<evidence type="ECO:0000313" key="7">
    <source>
        <dbReference type="EMBL" id="EKC30451.1"/>
    </source>
</evidence>
<dbReference type="InterPro" id="IPR007110">
    <property type="entry name" value="Ig-like_dom"/>
</dbReference>
<evidence type="ECO:0000256" key="1">
    <source>
        <dbReference type="ARBA" id="ARBA00004479"/>
    </source>
</evidence>
<dbReference type="SUPFAM" id="SSF48726">
    <property type="entry name" value="Immunoglobulin"/>
    <property type="match status" value="1"/>
</dbReference>
<dbReference type="InterPro" id="IPR036179">
    <property type="entry name" value="Ig-like_dom_sf"/>
</dbReference>
<keyword evidence="5" id="KW-0393">Immunoglobulin domain</keyword>
<evidence type="ECO:0000256" key="4">
    <source>
        <dbReference type="ARBA" id="ARBA00023180"/>
    </source>
</evidence>
<dbReference type="GO" id="GO:0050839">
    <property type="term" value="F:cell adhesion molecule binding"/>
    <property type="evidence" value="ECO:0007669"/>
    <property type="project" value="TreeGrafter"/>
</dbReference>
<name>K1R8Y2_MAGGI</name>
<evidence type="ECO:0000256" key="2">
    <source>
        <dbReference type="ARBA" id="ARBA00023136"/>
    </source>
</evidence>
<feature type="domain" description="Ig-like" evidence="6">
    <location>
        <begin position="30"/>
        <end position="118"/>
    </location>
</feature>
<dbReference type="PROSITE" id="PS50835">
    <property type="entry name" value="IG_LIKE"/>
    <property type="match status" value="2"/>
</dbReference>
<dbReference type="AlphaFoldDB" id="K1R8Y2"/>
<dbReference type="InterPro" id="IPR003599">
    <property type="entry name" value="Ig_sub"/>
</dbReference>
<comment type="subcellular location">
    <subcellularLocation>
        <location evidence="1">Membrane</location>
        <topology evidence="1">Single-pass type I membrane protein</topology>
    </subcellularLocation>
</comment>
<keyword evidence="3" id="KW-1015">Disulfide bond</keyword>
<dbReference type="GO" id="GO:0098609">
    <property type="term" value="P:cell-cell adhesion"/>
    <property type="evidence" value="ECO:0007669"/>
    <property type="project" value="TreeGrafter"/>
</dbReference>
<dbReference type="InterPro" id="IPR051275">
    <property type="entry name" value="Cell_adhesion_signaling"/>
</dbReference>
<dbReference type="GO" id="GO:0005911">
    <property type="term" value="C:cell-cell junction"/>
    <property type="evidence" value="ECO:0007669"/>
    <property type="project" value="TreeGrafter"/>
</dbReference>
<keyword evidence="2" id="KW-0472">Membrane</keyword>
<organism evidence="7">
    <name type="scientific">Magallana gigas</name>
    <name type="common">Pacific oyster</name>
    <name type="synonym">Crassostrea gigas</name>
    <dbReference type="NCBI Taxonomy" id="29159"/>
    <lineage>
        <taxon>Eukaryota</taxon>
        <taxon>Metazoa</taxon>
        <taxon>Spiralia</taxon>
        <taxon>Lophotrochozoa</taxon>
        <taxon>Mollusca</taxon>
        <taxon>Bivalvia</taxon>
        <taxon>Autobranchia</taxon>
        <taxon>Pteriomorphia</taxon>
        <taxon>Ostreida</taxon>
        <taxon>Ostreoidea</taxon>
        <taxon>Ostreidae</taxon>
        <taxon>Magallana</taxon>
    </lineage>
</organism>
<gene>
    <name evidence="7" type="ORF">CGI_10010078</name>
</gene>
<dbReference type="InParanoid" id="K1R8Y2"/>
<feature type="domain" description="Ig-like" evidence="6">
    <location>
        <begin position="163"/>
        <end position="246"/>
    </location>
</feature>
<dbReference type="HOGENOM" id="CLU_706470_0_0_1"/>
<sequence>MDDAGYYNGGSNDEAAWSGGGVVLIVHNKPSKPKITGDLNVEVNRYIALTCSSQSSSAPDYYSKLVTLSYTWFVNETKMGRETGEILRFYVTRDLKYNRYSCTATEDDLESERSDTVHINPLCKFHLNQSKAWRLNEGKWNPYPSILKDVMDEDGPDRIKITPEPVLNVNGNLTVREGETIGPFVCTADCNPPCNISWKVKDPDGFSDALSEMRTLMQQAVQRNIQLFGCIAHWKDKMFQKNLDISTIYINDVSSSNVEVSENATLRISCHVDGNPIPTLRLSRVQADTELDERQGAWLNYTIDTAQCTDTDTYRCRGTSTGFNNREKVFSINVPCNISFDSGDDETSRPYIVAIALLSFLLGLTWLIVALVVIYKRRHHSVHQNSKHGDESIQPEETLNMTQQYDDVHDMVADKLEAQNMSQDYDDVQGTVAEGNYTNANGDNTVIEDSYTELGRRDPETPYEEFKA</sequence>
<evidence type="ECO:0000256" key="3">
    <source>
        <dbReference type="ARBA" id="ARBA00023157"/>
    </source>
</evidence>
<dbReference type="PANTHER" id="PTHR11640">
    <property type="entry name" value="NEPHRIN"/>
    <property type="match status" value="1"/>
</dbReference>
<dbReference type="SMART" id="SM00409">
    <property type="entry name" value="IG"/>
    <property type="match status" value="1"/>
</dbReference>
<dbReference type="EMBL" id="JH817030">
    <property type="protein sequence ID" value="EKC30451.1"/>
    <property type="molecule type" value="Genomic_DNA"/>
</dbReference>
<protein>
    <recommendedName>
        <fullName evidence="6">Ig-like domain-containing protein</fullName>
    </recommendedName>
</protein>
<proteinExistence type="predicted"/>
<dbReference type="InterPro" id="IPR013783">
    <property type="entry name" value="Ig-like_fold"/>
</dbReference>
<keyword evidence="4" id="KW-0325">Glycoprotein</keyword>
<accession>K1R8Y2</accession>
<dbReference type="PANTHER" id="PTHR11640:SF31">
    <property type="entry name" value="IRREGULAR CHIASM C-ROUGHEST PROTEIN-RELATED"/>
    <property type="match status" value="1"/>
</dbReference>
<dbReference type="GO" id="GO:0005886">
    <property type="term" value="C:plasma membrane"/>
    <property type="evidence" value="ECO:0007669"/>
    <property type="project" value="TreeGrafter"/>
</dbReference>
<dbReference type="Gene3D" id="2.60.40.10">
    <property type="entry name" value="Immunoglobulins"/>
    <property type="match status" value="2"/>
</dbReference>
<reference evidence="7" key="1">
    <citation type="journal article" date="2012" name="Nature">
        <title>The oyster genome reveals stress adaptation and complexity of shell formation.</title>
        <authorList>
            <person name="Zhang G."/>
            <person name="Fang X."/>
            <person name="Guo X."/>
            <person name="Li L."/>
            <person name="Luo R."/>
            <person name="Xu F."/>
            <person name="Yang P."/>
            <person name="Zhang L."/>
            <person name="Wang X."/>
            <person name="Qi H."/>
            <person name="Xiong Z."/>
            <person name="Que H."/>
            <person name="Xie Y."/>
            <person name="Holland P.W."/>
            <person name="Paps J."/>
            <person name="Zhu Y."/>
            <person name="Wu F."/>
            <person name="Chen Y."/>
            <person name="Wang J."/>
            <person name="Peng C."/>
            <person name="Meng J."/>
            <person name="Yang L."/>
            <person name="Liu J."/>
            <person name="Wen B."/>
            <person name="Zhang N."/>
            <person name="Huang Z."/>
            <person name="Zhu Q."/>
            <person name="Feng Y."/>
            <person name="Mount A."/>
            <person name="Hedgecock D."/>
            <person name="Xu Z."/>
            <person name="Liu Y."/>
            <person name="Domazet-Loso T."/>
            <person name="Du Y."/>
            <person name="Sun X."/>
            <person name="Zhang S."/>
            <person name="Liu B."/>
            <person name="Cheng P."/>
            <person name="Jiang X."/>
            <person name="Li J."/>
            <person name="Fan D."/>
            <person name="Wang W."/>
            <person name="Fu W."/>
            <person name="Wang T."/>
            <person name="Wang B."/>
            <person name="Zhang J."/>
            <person name="Peng Z."/>
            <person name="Li Y."/>
            <person name="Li N."/>
            <person name="Wang J."/>
            <person name="Chen M."/>
            <person name="He Y."/>
            <person name="Tan F."/>
            <person name="Song X."/>
            <person name="Zheng Q."/>
            <person name="Huang R."/>
            <person name="Yang H."/>
            <person name="Du X."/>
            <person name="Chen L."/>
            <person name="Yang M."/>
            <person name="Gaffney P.M."/>
            <person name="Wang S."/>
            <person name="Luo L."/>
            <person name="She Z."/>
            <person name="Ming Y."/>
            <person name="Huang W."/>
            <person name="Zhang S."/>
            <person name="Huang B."/>
            <person name="Zhang Y."/>
            <person name="Qu T."/>
            <person name="Ni P."/>
            <person name="Miao G."/>
            <person name="Wang J."/>
            <person name="Wang Q."/>
            <person name="Steinberg C.E."/>
            <person name="Wang H."/>
            <person name="Li N."/>
            <person name="Qian L."/>
            <person name="Zhang G."/>
            <person name="Li Y."/>
            <person name="Yang H."/>
            <person name="Liu X."/>
            <person name="Wang J."/>
            <person name="Yin Y."/>
            <person name="Wang J."/>
        </authorList>
    </citation>
    <scope>NUCLEOTIDE SEQUENCE [LARGE SCALE GENOMIC DNA]</scope>
    <source>
        <strain evidence="7">05x7-T-G4-1.051#20</strain>
    </source>
</reference>